<dbReference type="SUPFAM" id="SSF54928">
    <property type="entry name" value="RNA-binding domain, RBD"/>
    <property type="match status" value="1"/>
</dbReference>
<dbReference type="PROSITE" id="PS50102">
    <property type="entry name" value="RRM"/>
    <property type="match status" value="1"/>
</dbReference>
<evidence type="ECO:0000256" key="1">
    <source>
        <dbReference type="PROSITE-ProRule" id="PRU00176"/>
    </source>
</evidence>
<evidence type="ECO:0000313" key="5">
    <source>
        <dbReference type="Proteomes" id="UP000327013"/>
    </source>
</evidence>
<keyword evidence="5" id="KW-1185">Reference proteome</keyword>
<dbReference type="AlphaFoldDB" id="A0A5N6R2F4"/>
<name>A0A5N6R2F4_9ROSI</name>
<dbReference type="InterPro" id="IPR012677">
    <property type="entry name" value="Nucleotide-bd_a/b_plait_sf"/>
</dbReference>
<gene>
    <name evidence="4" type="ORF">FH972_009104</name>
</gene>
<dbReference type="Proteomes" id="UP000327013">
    <property type="component" value="Chromosome 3"/>
</dbReference>
<feature type="domain" description="RRM" evidence="3">
    <location>
        <begin position="201"/>
        <end position="288"/>
    </location>
</feature>
<accession>A0A5N6R2F4</accession>
<keyword evidence="1" id="KW-0694">RNA-binding</keyword>
<dbReference type="PANTHER" id="PTHR37200">
    <property type="entry name" value="RNA-BINDING (RRM/RBD/RNP MOTIFS) FAMILY PROTEIN"/>
    <property type="match status" value="1"/>
</dbReference>
<reference evidence="4 5" key="1">
    <citation type="submission" date="2019-06" db="EMBL/GenBank/DDBJ databases">
        <title>A chromosomal-level reference genome of Carpinus fangiana (Coryloideae, Betulaceae).</title>
        <authorList>
            <person name="Yang X."/>
            <person name="Wang Z."/>
            <person name="Zhang L."/>
            <person name="Hao G."/>
            <person name="Liu J."/>
            <person name="Yang Y."/>
        </authorList>
    </citation>
    <scope>NUCLEOTIDE SEQUENCE [LARGE SCALE GENOMIC DNA]</scope>
    <source>
        <strain evidence="4">Cfa_2016G</strain>
        <tissue evidence="4">Leaf</tissue>
    </source>
</reference>
<organism evidence="4 5">
    <name type="scientific">Carpinus fangiana</name>
    <dbReference type="NCBI Taxonomy" id="176857"/>
    <lineage>
        <taxon>Eukaryota</taxon>
        <taxon>Viridiplantae</taxon>
        <taxon>Streptophyta</taxon>
        <taxon>Embryophyta</taxon>
        <taxon>Tracheophyta</taxon>
        <taxon>Spermatophyta</taxon>
        <taxon>Magnoliopsida</taxon>
        <taxon>eudicotyledons</taxon>
        <taxon>Gunneridae</taxon>
        <taxon>Pentapetalae</taxon>
        <taxon>rosids</taxon>
        <taxon>fabids</taxon>
        <taxon>Fagales</taxon>
        <taxon>Betulaceae</taxon>
        <taxon>Carpinus</taxon>
    </lineage>
</organism>
<dbReference type="EMBL" id="CM017323">
    <property type="protein sequence ID" value="KAE8023410.1"/>
    <property type="molecule type" value="Genomic_DNA"/>
</dbReference>
<dbReference type="InterPro" id="IPR000504">
    <property type="entry name" value="RRM_dom"/>
</dbReference>
<dbReference type="OrthoDB" id="1912879at2759"/>
<proteinExistence type="predicted"/>
<dbReference type="PANTHER" id="PTHR37200:SF1">
    <property type="entry name" value="RNA-BINDING (RRM_RBD_RNP MOTIFS) FAMILY PROTEIN"/>
    <property type="match status" value="1"/>
</dbReference>
<evidence type="ECO:0000313" key="4">
    <source>
        <dbReference type="EMBL" id="KAE8023410.1"/>
    </source>
</evidence>
<feature type="region of interest" description="Disordered" evidence="2">
    <location>
        <begin position="322"/>
        <end position="343"/>
    </location>
</feature>
<sequence>MLSTGVFPPPCNSNSLLTRQCTTTTSLAVPPKTHFSLVPNTCSTGSLYAVFCKNHSFISSLPQFQQTHLAFRVFYQRQGFGLGVRALNKRGTGGEMDGFDDDDEELSDDEEDLEEEVMVMDDDGMLLPLEKMKQWLKNKPRGFGEGKVFDTSIEDKLLEEMEQSAQAQVANVNKLKNDPIQPTSTKAGPIKLAPKVVPSGVQVRVANLPKKKNIRRDLKSAFVGVPGLLNIIPAVSGNKKTRDPVCKGFAFVDFKSEEYATRFIQIFSGQSIMFGKIQKQISCEIMNSQSPNSAHVQPTDIPHTVSQLTVLDVEGNRNTDSIVDDSSLHSWENNSDESDDPDTELVRANVEEISENLESISVSKVIGDDNMEARTDSLTHSFSSKKEKTWAPEKKLLAEGKGEKVPEKKLHVKVKRENVLEKKPLAKEKREKVPKLGIPGSAKRLRIKEKAVLSDVFSKYGVQAALASKEGS</sequence>
<feature type="compositionally biased region" description="Acidic residues" evidence="2">
    <location>
        <begin position="334"/>
        <end position="343"/>
    </location>
</feature>
<evidence type="ECO:0000256" key="2">
    <source>
        <dbReference type="SAM" id="MobiDB-lite"/>
    </source>
</evidence>
<dbReference type="Gene3D" id="3.30.70.330">
    <property type="match status" value="1"/>
</dbReference>
<dbReference type="CDD" id="cd00590">
    <property type="entry name" value="RRM_SF"/>
    <property type="match status" value="1"/>
</dbReference>
<protein>
    <recommendedName>
        <fullName evidence="3">RRM domain-containing protein</fullName>
    </recommendedName>
</protein>
<dbReference type="InterPro" id="IPR035979">
    <property type="entry name" value="RBD_domain_sf"/>
</dbReference>
<dbReference type="GO" id="GO:0003723">
    <property type="term" value="F:RNA binding"/>
    <property type="evidence" value="ECO:0007669"/>
    <property type="project" value="UniProtKB-UniRule"/>
</dbReference>
<evidence type="ECO:0000259" key="3">
    <source>
        <dbReference type="PROSITE" id="PS50102"/>
    </source>
</evidence>